<gene>
    <name evidence="4" type="ORF">GGQ90_004599</name>
</gene>
<evidence type="ECO:0000256" key="2">
    <source>
        <dbReference type="SAM" id="SignalP"/>
    </source>
</evidence>
<name>A0A7W6PWR9_9SPHN</name>
<dbReference type="AlphaFoldDB" id="A0A7W6PWR9"/>
<evidence type="ECO:0000259" key="3">
    <source>
        <dbReference type="Pfam" id="PF07715"/>
    </source>
</evidence>
<dbReference type="PANTHER" id="PTHR30069">
    <property type="entry name" value="TONB-DEPENDENT OUTER MEMBRANE RECEPTOR"/>
    <property type="match status" value="1"/>
</dbReference>
<dbReference type="SUPFAM" id="SSF56935">
    <property type="entry name" value="Porins"/>
    <property type="match status" value="1"/>
</dbReference>
<comment type="caution">
    <text evidence="4">The sequence shown here is derived from an EMBL/GenBank/DDBJ whole genome shotgun (WGS) entry which is preliminary data.</text>
</comment>
<evidence type="ECO:0000313" key="5">
    <source>
        <dbReference type="Proteomes" id="UP000590524"/>
    </source>
</evidence>
<feature type="signal peptide" evidence="2">
    <location>
        <begin position="1"/>
        <end position="23"/>
    </location>
</feature>
<dbReference type="RefSeq" id="WP_188084027.1">
    <property type="nucleotide sequence ID" value="NZ_JACIEU010000025.1"/>
</dbReference>
<dbReference type="InterPro" id="IPR012910">
    <property type="entry name" value="Plug_dom"/>
</dbReference>
<organism evidence="4 5">
    <name type="scientific">Sphingobium scionense</name>
    <dbReference type="NCBI Taxonomy" id="1404341"/>
    <lineage>
        <taxon>Bacteria</taxon>
        <taxon>Pseudomonadati</taxon>
        <taxon>Pseudomonadota</taxon>
        <taxon>Alphaproteobacteria</taxon>
        <taxon>Sphingomonadales</taxon>
        <taxon>Sphingomonadaceae</taxon>
        <taxon>Sphingobium</taxon>
    </lineage>
</organism>
<keyword evidence="1 2" id="KW-0732">Signal</keyword>
<keyword evidence="5" id="KW-1185">Reference proteome</keyword>
<evidence type="ECO:0000256" key="1">
    <source>
        <dbReference type="ARBA" id="ARBA00022729"/>
    </source>
</evidence>
<sequence length="703" mass="77865">MQIKIHATAVAIGAALASSPVRAQDVTASGDETQPTIVENPAANRPAERAVYTPADFQRFAPRNAWDMLLRVPGFAIKESQERRGLGQATSNVLFNGARPSNKSDDLETQLTRIPAANVERIEIVDGASLDIPGLSGQVANLTYKAGRTTGQFEWRPVMRAHFADELYTRGNVSVSGSTGALQYEVALNNDEARRSAAGGQTVIRGRNGDAIELRDDVWTSNHDAPKISGQFTWDGPGSSVAHFGASYQQIWHHYRERSERTGSPVYPDRLRRISEDNDSWNYQFSGDFEFAAGPGRLKLIGLERRSHEPYSSEVIDTPLDGRAASGDRYAQVGTLEETIARGEYSWKMLGGDWQLAAEAAYNSLDNIASLGTFDPTEGGFTSQPFPEASGGVKEDRYEAILSFGRPLAKSLSVQVALGAEHSRIAQTGPAGITRVFDRPKGSISLAWKPTKSFDLSAKLERRVLQLDFYDFLARAFLDDNNQNASNADLRPQQDWSWTAEMNKRLGRWGSTKVEFIYRDVQDRVDIIPVGATGEAVGNIDKAWAWAIVSTNTLNLDPIGWKGARLDTSIVYQTSGLKDPFTGQTRNWSEFVDWEFEGDFRYDVPATSWATGVSASYMHQQAGYRRNQVDRIWEGPVFASAFIENKNVMGLTMRFTVGNMLNARSRRERTIYEGVRGASPILSTESRDRLIGPTFTYMVKGTF</sequence>
<reference evidence="4 5" key="1">
    <citation type="submission" date="2020-08" db="EMBL/GenBank/DDBJ databases">
        <title>Genomic Encyclopedia of Type Strains, Phase IV (KMG-IV): sequencing the most valuable type-strain genomes for metagenomic binning, comparative biology and taxonomic classification.</title>
        <authorList>
            <person name="Goeker M."/>
        </authorList>
    </citation>
    <scope>NUCLEOTIDE SEQUENCE [LARGE SCALE GENOMIC DNA]</scope>
    <source>
        <strain evidence="4 5">DSM 19371</strain>
    </source>
</reference>
<dbReference type="Proteomes" id="UP000590524">
    <property type="component" value="Unassembled WGS sequence"/>
</dbReference>
<feature type="chain" id="PRO_5031373492" description="TonB-dependent receptor plug domain-containing protein" evidence="2">
    <location>
        <begin position="24"/>
        <end position="703"/>
    </location>
</feature>
<protein>
    <recommendedName>
        <fullName evidence="3">TonB-dependent receptor plug domain-containing protein</fullName>
    </recommendedName>
</protein>
<dbReference type="PANTHER" id="PTHR30069:SF29">
    <property type="entry name" value="HEMOGLOBIN AND HEMOGLOBIN-HAPTOGLOBIN-BINDING PROTEIN 1-RELATED"/>
    <property type="match status" value="1"/>
</dbReference>
<dbReference type="GO" id="GO:0015344">
    <property type="term" value="F:siderophore uptake transmembrane transporter activity"/>
    <property type="evidence" value="ECO:0007669"/>
    <property type="project" value="TreeGrafter"/>
</dbReference>
<dbReference type="GO" id="GO:0044718">
    <property type="term" value="P:siderophore transmembrane transport"/>
    <property type="evidence" value="ECO:0007669"/>
    <property type="project" value="TreeGrafter"/>
</dbReference>
<dbReference type="InterPro" id="IPR037066">
    <property type="entry name" value="Plug_dom_sf"/>
</dbReference>
<accession>A0A7W6PWR9</accession>
<dbReference type="Gene3D" id="2.170.130.10">
    <property type="entry name" value="TonB-dependent receptor, plug domain"/>
    <property type="match status" value="1"/>
</dbReference>
<evidence type="ECO:0000313" key="4">
    <source>
        <dbReference type="EMBL" id="MBB4150790.1"/>
    </source>
</evidence>
<dbReference type="InterPro" id="IPR039426">
    <property type="entry name" value="TonB-dep_rcpt-like"/>
</dbReference>
<dbReference type="Pfam" id="PF07715">
    <property type="entry name" value="Plug"/>
    <property type="match status" value="1"/>
</dbReference>
<feature type="domain" description="TonB-dependent receptor plug" evidence="3">
    <location>
        <begin position="45"/>
        <end position="129"/>
    </location>
</feature>
<dbReference type="GO" id="GO:0009279">
    <property type="term" value="C:cell outer membrane"/>
    <property type="evidence" value="ECO:0007669"/>
    <property type="project" value="TreeGrafter"/>
</dbReference>
<proteinExistence type="predicted"/>
<dbReference type="EMBL" id="JACIEU010000025">
    <property type="protein sequence ID" value="MBB4150790.1"/>
    <property type="molecule type" value="Genomic_DNA"/>
</dbReference>